<feature type="compositionally biased region" description="Polar residues" evidence="1">
    <location>
        <begin position="86"/>
        <end position="118"/>
    </location>
</feature>
<gene>
    <name evidence="2" type="ORF">LACBIDRAFT_333841</name>
</gene>
<sequence>MDIRSTSDLCIETPVIRVDTVGYYDALADYITKRKSRSDEAPAVNPAATSDSTAHTATPTTTLTSRQGASQPLYSFPKSSRAPKPNSKTQSQPSSQSVLPAKTSTTSSHRPPKTTNIPKSTATSSSTTSTTKPSSPLTAFQFTAQTSRPTTSNVTVSATGVVDNSSSPSSTTSTLRKSTTDDPARYLATTSSTEPVVNSPGFDTIIEGQEMETPVITRGGTSTYKDSPMAKLIAQYSGEDENDELSTESWVNILITKDELEAELVEKVEDPNKGITKYKLSDDFLEGLIKISTELQIFVEKAAGLIEEWTQHFVVDPGDTLIPILRGTTSLPQLNVAWTTIQRRLELGNRTLNKYMQQYQNDPQMEFPLSPVSTLPKLHSDLSTLQTADQRLRYLYQKFPNHHEQLSEQAETALNQGKSWMNILPLPTTWKKAFIPDKEQLPGTSNRQASKGKQRETRESADEDENDAASRIWLGAETPFKGPNKWFDGGRLKTRALQSPIFGYL</sequence>
<dbReference type="GeneID" id="6084181"/>
<feature type="compositionally biased region" description="Low complexity" evidence="1">
    <location>
        <begin position="165"/>
        <end position="177"/>
    </location>
</feature>
<protein>
    <submittedName>
        <fullName evidence="2">Predicted protein</fullName>
    </submittedName>
</protein>
<dbReference type="InParanoid" id="B0DX92"/>
<evidence type="ECO:0000256" key="1">
    <source>
        <dbReference type="SAM" id="MobiDB-lite"/>
    </source>
</evidence>
<feature type="compositionally biased region" description="Polar residues" evidence="1">
    <location>
        <begin position="442"/>
        <end position="451"/>
    </location>
</feature>
<evidence type="ECO:0000313" key="3">
    <source>
        <dbReference type="Proteomes" id="UP000001194"/>
    </source>
</evidence>
<dbReference type="EMBL" id="DS547146">
    <property type="protein sequence ID" value="EDR00751.1"/>
    <property type="molecule type" value="Genomic_DNA"/>
</dbReference>
<evidence type="ECO:0000313" key="2">
    <source>
        <dbReference type="EMBL" id="EDR00751.1"/>
    </source>
</evidence>
<dbReference type="RefSeq" id="XP_001888543.1">
    <property type="nucleotide sequence ID" value="XM_001888508.1"/>
</dbReference>
<dbReference type="Proteomes" id="UP000001194">
    <property type="component" value="Unassembled WGS sequence"/>
</dbReference>
<feature type="compositionally biased region" description="Low complexity" evidence="1">
    <location>
        <begin position="47"/>
        <end position="65"/>
    </location>
</feature>
<feature type="compositionally biased region" description="Low complexity" evidence="1">
    <location>
        <begin position="119"/>
        <end position="139"/>
    </location>
</feature>
<feature type="region of interest" description="Disordered" evidence="1">
    <location>
        <begin position="436"/>
        <end position="474"/>
    </location>
</feature>
<dbReference type="OrthoDB" id="3061725at2759"/>
<organism evidence="3">
    <name type="scientific">Laccaria bicolor (strain S238N-H82 / ATCC MYA-4686)</name>
    <name type="common">Bicoloured deceiver</name>
    <name type="synonym">Laccaria laccata var. bicolor</name>
    <dbReference type="NCBI Taxonomy" id="486041"/>
    <lineage>
        <taxon>Eukaryota</taxon>
        <taxon>Fungi</taxon>
        <taxon>Dikarya</taxon>
        <taxon>Basidiomycota</taxon>
        <taxon>Agaricomycotina</taxon>
        <taxon>Agaricomycetes</taxon>
        <taxon>Agaricomycetidae</taxon>
        <taxon>Agaricales</taxon>
        <taxon>Agaricineae</taxon>
        <taxon>Hydnangiaceae</taxon>
        <taxon>Laccaria</taxon>
    </lineage>
</organism>
<feature type="compositionally biased region" description="Polar residues" evidence="1">
    <location>
        <begin position="140"/>
        <end position="164"/>
    </location>
</feature>
<accession>B0DX92</accession>
<dbReference type="KEGG" id="lbc:LACBIDRAFT_333841"/>
<dbReference type="HOGENOM" id="CLU_579487_0_0_1"/>
<name>B0DX92_LACBS</name>
<keyword evidence="3" id="KW-1185">Reference proteome</keyword>
<reference evidence="2 3" key="1">
    <citation type="journal article" date="2008" name="Nature">
        <title>The genome of Laccaria bicolor provides insights into mycorrhizal symbiosis.</title>
        <authorList>
            <person name="Martin F."/>
            <person name="Aerts A."/>
            <person name="Ahren D."/>
            <person name="Brun A."/>
            <person name="Danchin E.G.J."/>
            <person name="Duchaussoy F."/>
            <person name="Gibon J."/>
            <person name="Kohler A."/>
            <person name="Lindquist E."/>
            <person name="Pereda V."/>
            <person name="Salamov A."/>
            <person name="Shapiro H.J."/>
            <person name="Wuyts J."/>
            <person name="Blaudez D."/>
            <person name="Buee M."/>
            <person name="Brokstein P."/>
            <person name="Canbaeck B."/>
            <person name="Cohen D."/>
            <person name="Courty P.E."/>
            <person name="Coutinho P.M."/>
            <person name="Delaruelle C."/>
            <person name="Detter J.C."/>
            <person name="Deveau A."/>
            <person name="DiFazio S."/>
            <person name="Duplessis S."/>
            <person name="Fraissinet-Tachet L."/>
            <person name="Lucic E."/>
            <person name="Frey-Klett P."/>
            <person name="Fourrey C."/>
            <person name="Feussner I."/>
            <person name="Gay G."/>
            <person name="Grimwood J."/>
            <person name="Hoegger P.J."/>
            <person name="Jain P."/>
            <person name="Kilaru S."/>
            <person name="Labbe J."/>
            <person name="Lin Y.C."/>
            <person name="Legue V."/>
            <person name="Le Tacon F."/>
            <person name="Marmeisse R."/>
            <person name="Melayah D."/>
            <person name="Montanini B."/>
            <person name="Muratet M."/>
            <person name="Nehls U."/>
            <person name="Niculita-Hirzel H."/>
            <person name="Oudot-Le Secq M.P."/>
            <person name="Peter M."/>
            <person name="Quesneville H."/>
            <person name="Rajashekar B."/>
            <person name="Reich M."/>
            <person name="Rouhier N."/>
            <person name="Schmutz J."/>
            <person name="Yin T."/>
            <person name="Chalot M."/>
            <person name="Henrissat B."/>
            <person name="Kuees U."/>
            <person name="Lucas S."/>
            <person name="Van de Peer Y."/>
            <person name="Podila G.K."/>
            <person name="Polle A."/>
            <person name="Pukkila P.J."/>
            <person name="Richardson P.M."/>
            <person name="Rouze P."/>
            <person name="Sanders I.R."/>
            <person name="Stajich J.E."/>
            <person name="Tunlid A."/>
            <person name="Tuskan G."/>
            <person name="Grigoriev I.V."/>
        </authorList>
    </citation>
    <scope>NUCLEOTIDE SEQUENCE [LARGE SCALE GENOMIC DNA]</scope>
    <source>
        <strain evidence="3">S238N-H82 / ATCC MYA-4686</strain>
    </source>
</reference>
<proteinExistence type="predicted"/>
<dbReference type="AlphaFoldDB" id="B0DX92"/>
<feature type="region of interest" description="Disordered" evidence="1">
    <location>
        <begin position="35"/>
        <end position="183"/>
    </location>
</feature>